<sequence length="402" mass="44665">MATEKSNSYESCKHYMAMICLQFGYAGMNIITKVSLNQGMSHYVLVVYRHAFATACIAPFAFFLERKGQPKITFRIFMQIFILALLGPVIDQNFYYAGLKLTSPTFSCAMSNVLPAMTFVMAVICRMEKINIKQVRCQAKIFGTILTVAGAMLMTLYKGPIVEMFWAKHRHPQNETHETATTGSSEKDWILGCTFLILATFAWACLFVLQAKVIETYKHHQLSLTSLMVFIGTLQAIAVTLVAEHNLSVWRIGWDMSLLAAAYAGIVTSSLAYYVQGLVIRKKGPVFATAFSPLMMIIVAVMGSFILAEQIYFGGVMGAILIMIGLYSVLWGKHKEEIERKVDDIPLPIKSTQMSGNLGPVIDDTDQVKHGQVGDTNNMLSSLAITMPTTTREPTNNNVNQQ</sequence>
<dbReference type="Proteomes" id="UP001177021">
    <property type="component" value="Unassembled WGS sequence"/>
</dbReference>
<keyword evidence="2" id="KW-1185">Reference proteome</keyword>
<proteinExistence type="predicted"/>
<protein>
    <submittedName>
        <fullName evidence="1">Uncharacterized protein</fullName>
    </submittedName>
</protein>
<dbReference type="EMBL" id="CASHSV030000311">
    <property type="protein sequence ID" value="CAJ2657281.1"/>
    <property type="molecule type" value="Genomic_DNA"/>
</dbReference>
<reference evidence="1" key="1">
    <citation type="submission" date="2023-10" db="EMBL/GenBank/DDBJ databases">
        <authorList>
            <person name="Rodriguez Cubillos JULIANA M."/>
            <person name="De Vega J."/>
        </authorList>
    </citation>
    <scope>NUCLEOTIDE SEQUENCE</scope>
</reference>
<gene>
    <name evidence="1" type="ORF">MILVUS5_LOCUS23887</name>
</gene>
<organism evidence="1 2">
    <name type="scientific">Trifolium pratense</name>
    <name type="common">Red clover</name>
    <dbReference type="NCBI Taxonomy" id="57577"/>
    <lineage>
        <taxon>Eukaryota</taxon>
        <taxon>Viridiplantae</taxon>
        <taxon>Streptophyta</taxon>
        <taxon>Embryophyta</taxon>
        <taxon>Tracheophyta</taxon>
        <taxon>Spermatophyta</taxon>
        <taxon>Magnoliopsida</taxon>
        <taxon>eudicotyledons</taxon>
        <taxon>Gunneridae</taxon>
        <taxon>Pentapetalae</taxon>
        <taxon>rosids</taxon>
        <taxon>fabids</taxon>
        <taxon>Fabales</taxon>
        <taxon>Fabaceae</taxon>
        <taxon>Papilionoideae</taxon>
        <taxon>50 kb inversion clade</taxon>
        <taxon>NPAAA clade</taxon>
        <taxon>Hologalegina</taxon>
        <taxon>IRL clade</taxon>
        <taxon>Trifolieae</taxon>
        <taxon>Trifolium</taxon>
    </lineage>
</organism>
<evidence type="ECO:0000313" key="2">
    <source>
        <dbReference type="Proteomes" id="UP001177021"/>
    </source>
</evidence>
<accession>A0ACB0KJ80</accession>
<comment type="caution">
    <text evidence="1">The sequence shown here is derived from an EMBL/GenBank/DDBJ whole genome shotgun (WGS) entry which is preliminary data.</text>
</comment>
<evidence type="ECO:0000313" key="1">
    <source>
        <dbReference type="EMBL" id="CAJ2657281.1"/>
    </source>
</evidence>
<name>A0ACB0KJ80_TRIPR</name>